<gene>
    <name evidence="2" type="ORF">F8D48_10260</name>
</gene>
<organism evidence="2 3">
    <name type="scientific">Adlercreutzia muris</name>
    <dbReference type="NCBI Taxonomy" id="1796610"/>
    <lineage>
        <taxon>Bacteria</taxon>
        <taxon>Bacillati</taxon>
        <taxon>Actinomycetota</taxon>
        <taxon>Coriobacteriia</taxon>
        <taxon>Eggerthellales</taxon>
        <taxon>Eggerthellaceae</taxon>
        <taxon>Adlercreutzia</taxon>
    </lineage>
</organism>
<dbReference type="InterPro" id="IPR029044">
    <property type="entry name" value="Nucleotide-diphossugar_trans"/>
</dbReference>
<evidence type="ECO:0000259" key="1">
    <source>
        <dbReference type="Pfam" id="PF00535"/>
    </source>
</evidence>
<dbReference type="PANTHER" id="PTHR22916:SF3">
    <property type="entry name" value="UDP-GLCNAC:BETAGAL BETA-1,3-N-ACETYLGLUCOSAMINYLTRANSFERASE-LIKE PROTEIN 1"/>
    <property type="match status" value="1"/>
</dbReference>
<sequence>MTDEEVKVSVIVPVYNTEEYLPTCLDSIVGQTLREIQIICVDDGSTDASLDILNSYASRDRRVLVLRQRNQFAGMARNLGMDYAVGKYLVFWDSDDFFDPTALEKMYLRSEEDHADICVCGGSRCYESEGFEVETDAFLFPQRVPRQLPFNRFTNADRLLSFTTVMIWNKIYRRSFIQEHSLRFKPARNANDVYFSAAALCLADRITVVPEHLVTYRVGRANSLVATLDKNPLAPFEAWTAFYNDYHELPGFPARSYANKVMGVIRHSFRNVSNWDSYAACFSYLREGGLVGLAIEEREEGYYVDWIDEFLAHLTRDSAHDFLAYLSFSGYRALERETARKNRDRLESRRAREREIAAVKGSCAYRIGRVLTAPVRVAKRLVRTKAS</sequence>
<evidence type="ECO:0000313" key="3">
    <source>
        <dbReference type="Proteomes" id="UP000479639"/>
    </source>
</evidence>
<dbReference type="EMBL" id="WAJS01000040">
    <property type="protein sequence ID" value="KAB1640717.1"/>
    <property type="molecule type" value="Genomic_DNA"/>
</dbReference>
<dbReference type="GO" id="GO:0016758">
    <property type="term" value="F:hexosyltransferase activity"/>
    <property type="evidence" value="ECO:0007669"/>
    <property type="project" value="UniProtKB-ARBA"/>
</dbReference>
<dbReference type="InterPro" id="IPR001173">
    <property type="entry name" value="Glyco_trans_2-like"/>
</dbReference>
<dbReference type="Pfam" id="PF00535">
    <property type="entry name" value="Glycos_transf_2"/>
    <property type="match status" value="1"/>
</dbReference>
<reference evidence="2 3" key="1">
    <citation type="submission" date="2019-09" db="EMBL/GenBank/DDBJ databases">
        <title>Whole genome shotgun sequencing (WGS) of Ellagibacter isourolithinifaciens DSM 104140(T) and Adlercreutzia muris DSM 29508(T).</title>
        <authorList>
            <person name="Stoll D.A."/>
            <person name="Danylec N."/>
            <person name="Huch M."/>
        </authorList>
    </citation>
    <scope>NUCLEOTIDE SEQUENCE [LARGE SCALE GENOMIC DNA]</scope>
    <source>
        <strain evidence="2 3">DSM 29508</strain>
    </source>
</reference>
<dbReference type="Gene3D" id="3.90.550.10">
    <property type="entry name" value="Spore Coat Polysaccharide Biosynthesis Protein SpsA, Chain A"/>
    <property type="match status" value="1"/>
</dbReference>
<proteinExistence type="predicted"/>
<dbReference type="CDD" id="cd00761">
    <property type="entry name" value="Glyco_tranf_GTA_type"/>
    <property type="match status" value="1"/>
</dbReference>
<dbReference type="Proteomes" id="UP000479639">
    <property type="component" value="Unassembled WGS sequence"/>
</dbReference>
<keyword evidence="3" id="KW-1185">Reference proteome</keyword>
<accession>A0A7C8BVU4</accession>
<name>A0A7C8BVU4_9ACTN</name>
<dbReference type="AlphaFoldDB" id="A0A7C8BVU4"/>
<feature type="domain" description="Glycosyltransferase 2-like" evidence="1">
    <location>
        <begin position="9"/>
        <end position="179"/>
    </location>
</feature>
<evidence type="ECO:0000313" key="2">
    <source>
        <dbReference type="EMBL" id="KAB1640717.1"/>
    </source>
</evidence>
<keyword evidence="2" id="KW-0808">Transferase</keyword>
<comment type="caution">
    <text evidence="2">The sequence shown here is derived from an EMBL/GenBank/DDBJ whole genome shotgun (WGS) entry which is preliminary data.</text>
</comment>
<dbReference type="SUPFAM" id="SSF53448">
    <property type="entry name" value="Nucleotide-diphospho-sugar transferases"/>
    <property type="match status" value="1"/>
</dbReference>
<dbReference type="RefSeq" id="WP_151431815.1">
    <property type="nucleotide sequence ID" value="NZ_WAJS01000040.1"/>
</dbReference>
<protein>
    <submittedName>
        <fullName evidence="2">Glycosyltransferase</fullName>
    </submittedName>
</protein>
<dbReference type="PANTHER" id="PTHR22916">
    <property type="entry name" value="GLYCOSYLTRANSFERASE"/>
    <property type="match status" value="1"/>
</dbReference>